<organism evidence="1 2">
    <name type="scientific">Pseudomonas sediminis</name>
    <dbReference type="NCBI Taxonomy" id="1691904"/>
    <lineage>
        <taxon>Bacteria</taxon>
        <taxon>Pseudomonadati</taxon>
        <taxon>Pseudomonadota</taxon>
        <taxon>Gammaproteobacteria</taxon>
        <taxon>Pseudomonadales</taxon>
        <taxon>Pseudomonadaceae</taxon>
        <taxon>Pseudomonas</taxon>
    </lineage>
</organism>
<name>A0ABX6SDH6_9PSED</name>
<dbReference type="RefSeq" id="WP_179545045.1">
    <property type="nucleotide sequence ID" value="NZ_CP060009.1"/>
</dbReference>
<dbReference type="Proteomes" id="UP000515254">
    <property type="component" value="Chromosome"/>
</dbReference>
<accession>A0ABX6SDH6</accession>
<protein>
    <submittedName>
        <fullName evidence="1">Uncharacterized protein</fullName>
    </submittedName>
</protein>
<proteinExistence type="predicted"/>
<evidence type="ECO:0000313" key="2">
    <source>
        <dbReference type="Proteomes" id="UP000515254"/>
    </source>
</evidence>
<dbReference type="EMBL" id="CP060009">
    <property type="protein sequence ID" value="QNG99501.1"/>
    <property type="molecule type" value="Genomic_DNA"/>
</dbReference>
<sequence length="95" mass="10818">MNTINTKLVRLNLHLRPDHLDRLTALARALAKKKCRDTRLAEAIELALTAGLSWEDDDLLDLARSDREEPRWLALGPIVRRPSARSILEAGRQQQ</sequence>
<gene>
    <name evidence="1" type="ORF">HNQ25_14405</name>
</gene>
<keyword evidence="2" id="KW-1185">Reference proteome</keyword>
<reference evidence="1 2" key="1">
    <citation type="journal article" date="2020" name="Microbiol. Resour. Announc.">
        <title>Complete genome sequences of four natural Pseudomonas isolates that catabolize a wide range of aromatic compounds relevant to lignin valorization.</title>
        <authorList>
            <person name="Hatmaker E.A."/>
            <person name="Presley G."/>
            <person name="Cannon O."/>
            <person name="Guss A.M."/>
            <person name="Elkins J.G."/>
        </authorList>
    </citation>
    <scope>NUCLEOTIDE SEQUENCE [LARGE SCALE GENOMIC DNA]</scope>
    <source>
        <strain evidence="1 2">B10D7D</strain>
    </source>
</reference>
<evidence type="ECO:0000313" key="1">
    <source>
        <dbReference type="EMBL" id="QNG99501.1"/>
    </source>
</evidence>